<dbReference type="HAMAP" id="MF_00303">
    <property type="entry name" value="Trigger_factor_Tig"/>
    <property type="match status" value="1"/>
</dbReference>
<feature type="domain" description="Trigger factor C-terminal" evidence="8">
    <location>
        <begin position="277"/>
        <end position="423"/>
    </location>
</feature>
<evidence type="ECO:0000256" key="6">
    <source>
        <dbReference type="ARBA" id="ARBA00023235"/>
    </source>
</evidence>
<dbReference type="Gene3D" id="1.10.3120.10">
    <property type="entry name" value="Trigger factor, C-terminal domain"/>
    <property type="match status" value="1"/>
</dbReference>
<keyword evidence="5" id="KW-0143">Chaperone</keyword>
<dbReference type="SUPFAM" id="SSF102735">
    <property type="entry name" value="Trigger factor ribosome-binding domain"/>
    <property type="match status" value="1"/>
</dbReference>
<dbReference type="InterPro" id="IPR036611">
    <property type="entry name" value="Trigger_fac_ribosome-bd_sf"/>
</dbReference>
<dbReference type="InterPro" id="IPR037041">
    <property type="entry name" value="Trigger_fac_C_sf"/>
</dbReference>
<dbReference type="GO" id="GO:0044183">
    <property type="term" value="F:protein folding chaperone"/>
    <property type="evidence" value="ECO:0007669"/>
    <property type="project" value="TreeGrafter"/>
</dbReference>
<dbReference type="Pfam" id="PF05698">
    <property type="entry name" value="Trigger_C"/>
    <property type="match status" value="1"/>
</dbReference>
<accession>T0ZC55</accession>
<comment type="similarity">
    <text evidence="2">Belongs to the FKBP-type PPIase family. Tig subfamily.</text>
</comment>
<comment type="catalytic activity">
    <reaction evidence="1">
        <text>[protein]-peptidylproline (omega=180) = [protein]-peptidylproline (omega=0)</text>
        <dbReference type="Rhea" id="RHEA:16237"/>
        <dbReference type="Rhea" id="RHEA-COMP:10747"/>
        <dbReference type="Rhea" id="RHEA-COMP:10748"/>
        <dbReference type="ChEBI" id="CHEBI:83833"/>
        <dbReference type="ChEBI" id="CHEBI:83834"/>
        <dbReference type="EC" id="5.2.1.8"/>
    </reaction>
</comment>
<evidence type="ECO:0000259" key="8">
    <source>
        <dbReference type="Pfam" id="PF05698"/>
    </source>
</evidence>
<dbReference type="Gene3D" id="3.10.50.40">
    <property type="match status" value="1"/>
</dbReference>
<dbReference type="GO" id="GO:0003755">
    <property type="term" value="F:peptidyl-prolyl cis-trans isomerase activity"/>
    <property type="evidence" value="ECO:0007669"/>
    <property type="project" value="UniProtKB-KW"/>
</dbReference>
<evidence type="ECO:0000256" key="5">
    <source>
        <dbReference type="ARBA" id="ARBA00023186"/>
    </source>
</evidence>
<name>T0ZC55_9ZZZZ</name>
<sequence length="445" mass="48914">MRAAFARAGEESQGMQVSLENVGGLERRLTVKFPSADLDGRVRERMLDLGRNVRLNGFRPGKVPSKVIEQRFGAQVRGEAFSEIVSNTLQKALGEQQLRPVAAPSISTNGQAENGEIAYTATFEVFPELPAVDVTALSIERIEASVSDADIDNMIETLRKQRTRLQRVERAAQAGDHVGFEYYTQTADLRLPAEGMDRGSSVLGSGVLLAEIDAALLGQTQDAELELDVAFPAEFRNEQLAGKLARMHLRVLTVQEPVLPMLNAEFVRQFGIDSGELEDFRREVRANLERELGAAVIARLKGEVAEKLAAAHPEVTVPKAMLDAEAQALARMGLAQDAQPAPERIEAARAPARIRVIAALLMGEIARREGLQPDPRRVATLMASIASTYEDPQQVIELYQRDQQLLANLRTRVLEDQVAEWVATHAQTTARTISFDELLRPGRNG</sequence>
<dbReference type="GO" id="GO:0043335">
    <property type="term" value="P:protein unfolding"/>
    <property type="evidence" value="ECO:0007669"/>
    <property type="project" value="TreeGrafter"/>
</dbReference>
<dbReference type="PANTHER" id="PTHR30560:SF3">
    <property type="entry name" value="TRIGGER FACTOR-LIKE PROTEIN TIG, CHLOROPLASTIC"/>
    <property type="match status" value="1"/>
</dbReference>
<evidence type="ECO:0000313" key="10">
    <source>
        <dbReference type="EMBL" id="EQD66351.1"/>
    </source>
</evidence>
<dbReference type="InterPro" id="IPR008880">
    <property type="entry name" value="Trigger_fac_C"/>
</dbReference>
<organism evidence="9">
    <name type="scientific">mine drainage metagenome</name>
    <dbReference type="NCBI Taxonomy" id="410659"/>
    <lineage>
        <taxon>unclassified sequences</taxon>
        <taxon>metagenomes</taxon>
        <taxon>ecological metagenomes</taxon>
    </lineage>
</organism>
<evidence type="ECO:0000259" key="7">
    <source>
        <dbReference type="Pfam" id="PF05697"/>
    </source>
</evidence>
<evidence type="ECO:0000256" key="4">
    <source>
        <dbReference type="ARBA" id="ARBA00023110"/>
    </source>
</evidence>
<dbReference type="EC" id="5.2.1.8" evidence="3"/>
<dbReference type="GO" id="GO:0051083">
    <property type="term" value="P:'de novo' cotranslational protein folding"/>
    <property type="evidence" value="ECO:0007669"/>
    <property type="project" value="TreeGrafter"/>
</dbReference>
<dbReference type="InterPro" id="IPR046357">
    <property type="entry name" value="PPIase_dom_sf"/>
</dbReference>
<dbReference type="InterPro" id="IPR005215">
    <property type="entry name" value="Trig_fac"/>
</dbReference>
<gene>
    <name evidence="10" type="ORF">B1B_06165</name>
    <name evidence="9" type="ORF">B2A_10543</name>
</gene>
<dbReference type="Pfam" id="PF05697">
    <property type="entry name" value="Trigger_N"/>
    <property type="match status" value="1"/>
</dbReference>
<dbReference type="NCBIfam" id="TIGR00115">
    <property type="entry name" value="tig"/>
    <property type="match status" value="1"/>
</dbReference>
<dbReference type="SUPFAM" id="SSF109998">
    <property type="entry name" value="Triger factor/SurA peptide-binding domain-like"/>
    <property type="match status" value="1"/>
</dbReference>
<reference evidence="9" key="2">
    <citation type="journal article" date="2014" name="ISME J.">
        <title>Microbial stratification in low pH oxic and suboxic macroscopic growths along an acid mine drainage.</title>
        <authorList>
            <person name="Mendez-Garcia C."/>
            <person name="Mesa V."/>
            <person name="Sprenger R.R."/>
            <person name="Richter M."/>
            <person name="Diez M.S."/>
            <person name="Solano J."/>
            <person name="Bargiela R."/>
            <person name="Golyshina O.V."/>
            <person name="Manteca A."/>
            <person name="Ramos J.L."/>
            <person name="Gallego J.R."/>
            <person name="Llorente I."/>
            <person name="Martins Dos Santos V.A."/>
            <person name="Jensen O.N."/>
            <person name="Pelaez A.I."/>
            <person name="Sanchez J."/>
            <person name="Ferrer M."/>
        </authorList>
    </citation>
    <scope>NUCLEOTIDE SEQUENCE</scope>
</reference>
<feature type="domain" description="Trigger factor ribosome-binding bacterial" evidence="7">
    <location>
        <begin position="15"/>
        <end position="158"/>
    </location>
</feature>
<evidence type="ECO:0000256" key="1">
    <source>
        <dbReference type="ARBA" id="ARBA00000971"/>
    </source>
</evidence>
<protein>
    <recommendedName>
        <fullName evidence="3">peptidylprolyl isomerase</fullName>
        <ecNumber evidence="3">5.2.1.8</ecNumber>
    </recommendedName>
</protein>
<proteinExistence type="inferred from homology"/>
<dbReference type="InterPro" id="IPR027304">
    <property type="entry name" value="Trigger_fact/SurA_dom_sf"/>
</dbReference>
<dbReference type="GO" id="GO:0043022">
    <property type="term" value="F:ribosome binding"/>
    <property type="evidence" value="ECO:0007669"/>
    <property type="project" value="TreeGrafter"/>
</dbReference>
<evidence type="ECO:0000256" key="3">
    <source>
        <dbReference type="ARBA" id="ARBA00013194"/>
    </source>
</evidence>
<dbReference type="Gene3D" id="3.30.70.1050">
    <property type="entry name" value="Trigger factor ribosome-binding domain"/>
    <property type="match status" value="1"/>
</dbReference>
<dbReference type="EMBL" id="AUZZ01007594">
    <property type="protein sequence ID" value="EQD41677.1"/>
    <property type="molecule type" value="Genomic_DNA"/>
</dbReference>
<dbReference type="PIRSF" id="PIRSF003095">
    <property type="entry name" value="Trigger_factor"/>
    <property type="match status" value="1"/>
</dbReference>
<dbReference type="EMBL" id="AUZY01003926">
    <property type="protein sequence ID" value="EQD66351.1"/>
    <property type="molecule type" value="Genomic_DNA"/>
</dbReference>
<keyword evidence="6" id="KW-0413">Isomerase</keyword>
<dbReference type="InterPro" id="IPR008881">
    <property type="entry name" value="Trigger_fac_ribosome-bd_bac"/>
</dbReference>
<dbReference type="AlphaFoldDB" id="T0ZC55"/>
<dbReference type="SUPFAM" id="SSF54534">
    <property type="entry name" value="FKBP-like"/>
    <property type="match status" value="1"/>
</dbReference>
<comment type="caution">
    <text evidence="9">The sequence shown here is derived from an EMBL/GenBank/DDBJ whole genome shotgun (WGS) entry which is preliminary data.</text>
</comment>
<dbReference type="GO" id="GO:0015031">
    <property type="term" value="P:protein transport"/>
    <property type="evidence" value="ECO:0007669"/>
    <property type="project" value="InterPro"/>
</dbReference>
<evidence type="ECO:0000313" key="9">
    <source>
        <dbReference type="EMBL" id="EQD41677.1"/>
    </source>
</evidence>
<keyword evidence="4" id="KW-0697">Rotamase</keyword>
<evidence type="ECO:0000256" key="2">
    <source>
        <dbReference type="ARBA" id="ARBA00005464"/>
    </source>
</evidence>
<reference evidence="9" key="1">
    <citation type="submission" date="2013-08" db="EMBL/GenBank/DDBJ databases">
        <authorList>
            <person name="Mendez C."/>
            <person name="Richter M."/>
            <person name="Ferrer M."/>
            <person name="Sanchez J."/>
        </authorList>
    </citation>
    <scope>NUCLEOTIDE SEQUENCE</scope>
</reference>
<dbReference type="PANTHER" id="PTHR30560">
    <property type="entry name" value="TRIGGER FACTOR CHAPERONE AND PEPTIDYL-PROLYL CIS/TRANS ISOMERASE"/>
    <property type="match status" value="1"/>
</dbReference>